<keyword evidence="13" id="KW-1133">Transmembrane helix</keyword>
<evidence type="ECO:0000256" key="3">
    <source>
        <dbReference type="ARBA" id="ARBA00012438"/>
    </source>
</evidence>
<keyword evidence="5" id="KW-0597">Phosphoprotein</keyword>
<dbReference type="PANTHER" id="PTHR45453:SF3">
    <property type="entry name" value="HISTIDINE KINASE"/>
    <property type="match status" value="1"/>
</dbReference>
<dbReference type="InterPro" id="IPR004358">
    <property type="entry name" value="Sig_transdc_His_kin-like_C"/>
</dbReference>
<dbReference type="CDD" id="cd06225">
    <property type="entry name" value="HAMP"/>
    <property type="match status" value="1"/>
</dbReference>
<evidence type="ECO:0000256" key="5">
    <source>
        <dbReference type="ARBA" id="ARBA00022553"/>
    </source>
</evidence>
<dbReference type="InterPro" id="IPR003594">
    <property type="entry name" value="HATPase_dom"/>
</dbReference>
<evidence type="ECO:0000256" key="2">
    <source>
        <dbReference type="ARBA" id="ARBA00004651"/>
    </source>
</evidence>
<evidence type="ECO:0000313" key="16">
    <source>
        <dbReference type="EMBL" id="MFD0871257.1"/>
    </source>
</evidence>
<dbReference type="CDD" id="cd00082">
    <property type="entry name" value="HisKA"/>
    <property type="match status" value="1"/>
</dbReference>
<name>A0ABW3DCP9_9BACL</name>
<dbReference type="InterPro" id="IPR003661">
    <property type="entry name" value="HisK_dim/P_dom"/>
</dbReference>
<dbReference type="InterPro" id="IPR036097">
    <property type="entry name" value="HisK_dim/P_sf"/>
</dbReference>
<keyword evidence="9 16" id="KW-0067">ATP-binding</keyword>
<keyword evidence="13" id="KW-0812">Transmembrane</keyword>
<keyword evidence="10" id="KW-0902">Two-component regulatory system</keyword>
<keyword evidence="12" id="KW-0175">Coiled coil</keyword>
<feature type="coiled-coil region" evidence="12">
    <location>
        <begin position="331"/>
        <end position="368"/>
    </location>
</feature>
<reference evidence="17" key="1">
    <citation type="journal article" date="2019" name="Int. J. Syst. Evol. Microbiol.">
        <title>The Global Catalogue of Microorganisms (GCM) 10K type strain sequencing project: providing services to taxonomists for standard genome sequencing and annotation.</title>
        <authorList>
            <consortium name="The Broad Institute Genomics Platform"/>
            <consortium name="The Broad Institute Genome Sequencing Center for Infectious Disease"/>
            <person name="Wu L."/>
            <person name="Ma J."/>
        </authorList>
    </citation>
    <scope>NUCLEOTIDE SEQUENCE [LARGE SCALE GENOMIC DNA]</scope>
    <source>
        <strain evidence="17">CCUG 57263</strain>
    </source>
</reference>
<dbReference type="PANTHER" id="PTHR45453">
    <property type="entry name" value="PHOSPHATE REGULON SENSOR PROTEIN PHOR"/>
    <property type="match status" value="1"/>
</dbReference>
<comment type="caution">
    <text evidence="16">The sequence shown here is derived from an EMBL/GenBank/DDBJ whole genome shotgun (WGS) entry which is preliminary data.</text>
</comment>
<dbReference type="GO" id="GO:0005524">
    <property type="term" value="F:ATP binding"/>
    <property type="evidence" value="ECO:0007669"/>
    <property type="project" value="UniProtKB-KW"/>
</dbReference>
<evidence type="ECO:0000256" key="6">
    <source>
        <dbReference type="ARBA" id="ARBA00022679"/>
    </source>
</evidence>
<evidence type="ECO:0000256" key="12">
    <source>
        <dbReference type="SAM" id="Coils"/>
    </source>
</evidence>
<dbReference type="Gene3D" id="3.30.565.10">
    <property type="entry name" value="Histidine kinase-like ATPase, C-terminal domain"/>
    <property type="match status" value="1"/>
</dbReference>
<proteinExistence type="predicted"/>
<keyword evidence="4" id="KW-1003">Cell membrane</keyword>
<keyword evidence="7" id="KW-0547">Nucleotide-binding</keyword>
<dbReference type="InterPro" id="IPR005467">
    <property type="entry name" value="His_kinase_dom"/>
</dbReference>
<dbReference type="Proteomes" id="UP001597120">
    <property type="component" value="Unassembled WGS sequence"/>
</dbReference>
<dbReference type="Pfam" id="PF00512">
    <property type="entry name" value="HisKA"/>
    <property type="match status" value="1"/>
</dbReference>
<dbReference type="SMART" id="SM00387">
    <property type="entry name" value="HATPase_c"/>
    <property type="match status" value="1"/>
</dbReference>
<evidence type="ECO:0000256" key="8">
    <source>
        <dbReference type="ARBA" id="ARBA00022777"/>
    </source>
</evidence>
<evidence type="ECO:0000256" key="7">
    <source>
        <dbReference type="ARBA" id="ARBA00022741"/>
    </source>
</evidence>
<dbReference type="Pfam" id="PF02518">
    <property type="entry name" value="HATPase_c"/>
    <property type="match status" value="1"/>
</dbReference>
<evidence type="ECO:0000259" key="15">
    <source>
        <dbReference type="PROSITE" id="PS50885"/>
    </source>
</evidence>
<organism evidence="16 17">
    <name type="scientific">Paenibacillus residui</name>
    <dbReference type="NCBI Taxonomy" id="629724"/>
    <lineage>
        <taxon>Bacteria</taxon>
        <taxon>Bacillati</taxon>
        <taxon>Bacillota</taxon>
        <taxon>Bacilli</taxon>
        <taxon>Bacillales</taxon>
        <taxon>Paenibacillaceae</taxon>
        <taxon>Paenibacillus</taxon>
    </lineage>
</organism>
<dbReference type="PRINTS" id="PR00344">
    <property type="entry name" value="BCTRLSENSOR"/>
</dbReference>
<gene>
    <name evidence="16" type="ORF">ACFQ03_19110</name>
</gene>
<comment type="subcellular location">
    <subcellularLocation>
        <location evidence="2">Cell membrane</location>
        <topology evidence="2">Multi-pass membrane protein</topology>
    </subcellularLocation>
</comment>
<dbReference type="RefSeq" id="WP_379290202.1">
    <property type="nucleotide sequence ID" value="NZ_JBHTIU010000075.1"/>
</dbReference>
<evidence type="ECO:0000259" key="14">
    <source>
        <dbReference type="PROSITE" id="PS50109"/>
    </source>
</evidence>
<dbReference type="EC" id="2.7.13.3" evidence="3"/>
<dbReference type="Gene3D" id="6.10.340.10">
    <property type="match status" value="1"/>
</dbReference>
<keyword evidence="6" id="KW-0808">Transferase</keyword>
<keyword evidence="8" id="KW-0418">Kinase</keyword>
<dbReference type="InterPro" id="IPR050351">
    <property type="entry name" value="BphY/WalK/GraS-like"/>
</dbReference>
<evidence type="ECO:0000256" key="13">
    <source>
        <dbReference type="SAM" id="Phobius"/>
    </source>
</evidence>
<dbReference type="SUPFAM" id="SSF47384">
    <property type="entry name" value="Homodimeric domain of signal transducing histidine kinase"/>
    <property type="match status" value="1"/>
</dbReference>
<feature type="domain" description="Histidine kinase" evidence="14">
    <location>
        <begin position="372"/>
        <end position="582"/>
    </location>
</feature>
<dbReference type="SMART" id="SM00304">
    <property type="entry name" value="HAMP"/>
    <property type="match status" value="1"/>
</dbReference>
<keyword evidence="17" id="KW-1185">Reference proteome</keyword>
<sequence length="582" mass="66905">MKRRGVVFKLFAITALFFLLFYAIIMLGQLLFFEKFYQHKKMADLEKKLLAFEQQYAQKQWDDTRMDREIALFITRYKTQLAILTPEGHMKRETPFRITIRENDGHFVKISLSLIHPSERENLLNANLMRGDWIEVEGLFEEGTNDFFYPVVIKKEGAQDIGSLKGVEELELDRISGQITDLLLPDPNHLNLRQGMLWLALDEWFPLSEAHESKLNNGQSVIEEWTEPWTGMRLLVAIQPVMKEGRVNELIMAITSLQQISEANDALQLFYMYIGIGGCALILLLSLIFSKIVAKPLLSLNRIALRMARLDFSVKSPIRSQDEFGSLSDSLNGLSEKLDTTLQELQQANRQLREDMEHKQRIEQMQKEFVSNASHELKTPLSIVRGFAEGLKDGVGESKRERYLDVILDETGKMEALVRDMLELTKLESGTIKLRKSSFWVSELMEEIVDKLSHHLNGKQLKVVTVTANEPVVHADQEKIEQVIFNILVNAIRYAVPGSEITVRIEDEEGRVRMSIENEGDGIPPDQLEHIWERFYRAERSRNRKTGGTGLGLAIVKHILELHESKYGVVNTQKGVMFYFIL</sequence>
<dbReference type="InterPro" id="IPR003660">
    <property type="entry name" value="HAMP_dom"/>
</dbReference>
<dbReference type="EMBL" id="JBHTIU010000075">
    <property type="protein sequence ID" value="MFD0871257.1"/>
    <property type="molecule type" value="Genomic_DNA"/>
</dbReference>
<evidence type="ECO:0000313" key="17">
    <source>
        <dbReference type="Proteomes" id="UP001597120"/>
    </source>
</evidence>
<feature type="transmembrane region" description="Helical" evidence="13">
    <location>
        <begin position="6"/>
        <end position="33"/>
    </location>
</feature>
<evidence type="ECO:0000256" key="10">
    <source>
        <dbReference type="ARBA" id="ARBA00023012"/>
    </source>
</evidence>
<dbReference type="PROSITE" id="PS50885">
    <property type="entry name" value="HAMP"/>
    <property type="match status" value="1"/>
</dbReference>
<keyword evidence="11 13" id="KW-0472">Membrane</keyword>
<evidence type="ECO:0000256" key="11">
    <source>
        <dbReference type="ARBA" id="ARBA00023136"/>
    </source>
</evidence>
<dbReference type="SUPFAM" id="SSF158472">
    <property type="entry name" value="HAMP domain-like"/>
    <property type="match status" value="1"/>
</dbReference>
<evidence type="ECO:0000256" key="1">
    <source>
        <dbReference type="ARBA" id="ARBA00000085"/>
    </source>
</evidence>
<feature type="domain" description="HAMP" evidence="15">
    <location>
        <begin position="291"/>
        <end position="343"/>
    </location>
</feature>
<evidence type="ECO:0000256" key="4">
    <source>
        <dbReference type="ARBA" id="ARBA00022475"/>
    </source>
</evidence>
<protein>
    <recommendedName>
        <fullName evidence="3">histidine kinase</fullName>
        <ecNumber evidence="3">2.7.13.3</ecNumber>
    </recommendedName>
</protein>
<dbReference type="CDD" id="cd00075">
    <property type="entry name" value="HATPase"/>
    <property type="match status" value="1"/>
</dbReference>
<dbReference type="SMART" id="SM00388">
    <property type="entry name" value="HisKA"/>
    <property type="match status" value="1"/>
</dbReference>
<feature type="transmembrane region" description="Helical" evidence="13">
    <location>
        <begin position="269"/>
        <end position="289"/>
    </location>
</feature>
<accession>A0ABW3DCP9</accession>
<dbReference type="Pfam" id="PF00672">
    <property type="entry name" value="HAMP"/>
    <property type="match status" value="1"/>
</dbReference>
<evidence type="ECO:0000256" key="9">
    <source>
        <dbReference type="ARBA" id="ARBA00022840"/>
    </source>
</evidence>
<comment type="catalytic activity">
    <reaction evidence="1">
        <text>ATP + protein L-histidine = ADP + protein N-phospho-L-histidine.</text>
        <dbReference type="EC" id="2.7.13.3"/>
    </reaction>
</comment>
<dbReference type="InterPro" id="IPR036890">
    <property type="entry name" value="HATPase_C_sf"/>
</dbReference>
<dbReference type="SUPFAM" id="SSF55874">
    <property type="entry name" value="ATPase domain of HSP90 chaperone/DNA topoisomerase II/histidine kinase"/>
    <property type="match status" value="1"/>
</dbReference>
<dbReference type="PROSITE" id="PS50109">
    <property type="entry name" value="HIS_KIN"/>
    <property type="match status" value="1"/>
</dbReference>
<dbReference type="Gene3D" id="1.10.287.130">
    <property type="match status" value="1"/>
</dbReference>